<evidence type="ECO:0000259" key="2">
    <source>
        <dbReference type="Pfam" id="PF00078"/>
    </source>
</evidence>
<dbReference type="Gene3D" id="3.10.10.10">
    <property type="entry name" value="HIV Type 1 Reverse Transcriptase, subunit A, domain 1"/>
    <property type="match status" value="1"/>
</dbReference>
<dbReference type="EMBL" id="BQNB010009064">
    <property type="protein sequence ID" value="GJS58230.1"/>
    <property type="molecule type" value="Genomic_DNA"/>
</dbReference>
<dbReference type="Gene3D" id="3.30.70.270">
    <property type="match status" value="1"/>
</dbReference>
<comment type="caution">
    <text evidence="3">The sequence shown here is derived from an EMBL/GenBank/DDBJ whole genome shotgun (WGS) entry which is preliminary data.</text>
</comment>
<dbReference type="InterPro" id="IPR043502">
    <property type="entry name" value="DNA/RNA_pol_sf"/>
</dbReference>
<dbReference type="CDD" id="cd01647">
    <property type="entry name" value="RT_LTR"/>
    <property type="match status" value="1"/>
</dbReference>
<evidence type="ECO:0000256" key="1">
    <source>
        <dbReference type="SAM" id="MobiDB-lite"/>
    </source>
</evidence>
<protein>
    <recommendedName>
        <fullName evidence="2">Reverse transcriptase domain-containing protein</fullName>
    </recommendedName>
</protein>
<sequence>MASKSTPSNETNETGINKNEPPRFEQDVQEKPHDVGVENKYLSIPERTTQPLLKPQQSSIPFPNQLEEACTITMNKRCSVVLLNKLSLKEKDQGSFTILCPVSNLHINNALADLGASISLMPYTMYENLGDKFVNNSDVEISIRRIKPVNTMYFEAKKTEGTDRVKNEHHYLASANEINEKKPELKDLPSHLEYAYLFLGKGEDRICISTCPSSCTHKILMEDDFKLVIQPQRRLNPKVQDVVKNEIVKLLDSGLIYPISNSSWVSPIHVIPKKGGMTIVLNDNNELIPSRTVTRWRVCIDYRKLNDATQKDHFPLTFIDQMLERLSGNEYYSFLDGFSGFFQILIAPEDKEKMTFTCPYGTFAYMRMSFGLCNAPATF</sequence>
<dbReference type="PANTHER" id="PTHR24559:SF444">
    <property type="entry name" value="REVERSE TRANSCRIPTASE DOMAIN-CONTAINING PROTEIN"/>
    <property type="match status" value="1"/>
</dbReference>
<proteinExistence type="predicted"/>
<accession>A0ABQ4WZC9</accession>
<dbReference type="InterPro" id="IPR043128">
    <property type="entry name" value="Rev_trsase/Diguanyl_cyclase"/>
</dbReference>
<reference evidence="3" key="2">
    <citation type="submission" date="2022-01" db="EMBL/GenBank/DDBJ databases">
        <authorList>
            <person name="Yamashiro T."/>
            <person name="Shiraishi A."/>
            <person name="Satake H."/>
            <person name="Nakayama K."/>
        </authorList>
    </citation>
    <scope>NUCLEOTIDE SEQUENCE</scope>
</reference>
<evidence type="ECO:0000313" key="4">
    <source>
        <dbReference type="Proteomes" id="UP001151760"/>
    </source>
</evidence>
<organism evidence="3 4">
    <name type="scientific">Tanacetum coccineum</name>
    <dbReference type="NCBI Taxonomy" id="301880"/>
    <lineage>
        <taxon>Eukaryota</taxon>
        <taxon>Viridiplantae</taxon>
        <taxon>Streptophyta</taxon>
        <taxon>Embryophyta</taxon>
        <taxon>Tracheophyta</taxon>
        <taxon>Spermatophyta</taxon>
        <taxon>Magnoliopsida</taxon>
        <taxon>eudicotyledons</taxon>
        <taxon>Gunneridae</taxon>
        <taxon>Pentapetalae</taxon>
        <taxon>asterids</taxon>
        <taxon>campanulids</taxon>
        <taxon>Asterales</taxon>
        <taxon>Asteraceae</taxon>
        <taxon>Asteroideae</taxon>
        <taxon>Anthemideae</taxon>
        <taxon>Anthemidinae</taxon>
        <taxon>Tanacetum</taxon>
    </lineage>
</organism>
<gene>
    <name evidence="3" type="ORF">Tco_0653014</name>
</gene>
<keyword evidence="4" id="KW-1185">Reference proteome</keyword>
<feature type="compositionally biased region" description="Polar residues" evidence="1">
    <location>
        <begin position="1"/>
        <end position="17"/>
    </location>
</feature>
<dbReference type="PANTHER" id="PTHR24559">
    <property type="entry name" value="TRANSPOSON TY3-I GAG-POL POLYPROTEIN"/>
    <property type="match status" value="1"/>
</dbReference>
<dbReference type="Proteomes" id="UP001151760">
    <property type="component" value="Unassembled WGS sequence"/>
</dbReference>
<evidence type="ECO:0000313" key="3">
    <source>
        <dbReference type="EMBL" id="GJS58230.1"/>
    </source>
</evidence>
<feature type="compositionally biased region" description="Basic and acidic residues" evidence="1">
    <location>
        <begin position="20"/>
        <end position="37"/>
    </location>
</feature>
<dbReference type="InterPro" id="IPR053134">
    <property type="entry name" value="RNA-dir_DNA_polymerase"/>
</dbReference>
<reference evidence="3" key="1">
    <citation type="journal article" date="2022" name="Int. J. Mol. Sci.">
        <title>Draft Genome of Tanacetum Coccineum: Genomic Comparison of Closely Related Tanacetum-Family Plants.</title>
        <authorList>
            <person name="Yamashiro T."/>
            <person name="Shiraishi A."/>
            <person name="Nakayama K."/>
            <person name="Satake H."/>
        </authorList>
    </citation>
    <scope>NUCLEOTIDE SEQUENCE</scope>
</reference>
<name>A0ABQ4WZC9_9ASTR</name>
<feature type="region of interest" description="Disordered" evidence="1">
    <location>
        <begin position="1"/>
        <end position="38"/>
    </location>
</feature>
<feature type="domain" description="Reverse transcriptase" evidence="2">
    <location>
        <begin position="293"/>
        <end position="379"/>
    </location>
</feature>
<dbReference type="SUPFAM" id="SSF56672">
    <property type="entry name" value="DNA/RNA polymerases"/>
    <property type="match status" value="1"/>
</dbReference>
<dbReference type="InterPro" id="IPR000477">
    <property type="entry name" value="RT_dom"/>
</dbReference>
<dbReference type="Pfam" id="PF00078">
    <property type="entry name" value="RVT_1"/>
    <property type="match status" value="1"/>
</dbReference>